<dbReference type="Pfam" id="PF00078">
    <property type="entry name" value="RVT_1"/>
    <property type="match status" value="1"/>
</dbReference>
<organism evidence="3 4">
    <name type="scientific">Caerostris darwini</name>
    <dbReference type="NCBI Taxonomy" id="1538125"/>
    <lineage>
        <taxon>Eukaryota</taxon>
        <taxon>Metazoa</taxon>
        <taxon>Ecdysozoa</taxon>
        <taxon>Arthropoda</taxon>
        <taxon>Chelicerata</taxon>
        <taxon>Arachnida</taxon>
        <taxon>Araneae</taxon>
        <taxon>Araneomorphae</taxon>
        <taxon>Entelegynae</taxon>
        <taxon>Araneoidea</taxon>
        <taxon>Araneidae</taxon>
        <taxon>Caerostris</taxon>
    </lineage>
</organism>
<feature type="compositionally biased region" description="Basic residues" evidence="1">
    <location>
        <begin position="1"/>
        <end position="10"/>
    </location>
</feature>
<reference evidence="3 4" key="1">
    <citation type="submission" date="2021-06" db="EMBL/GenBank/DDBJ databases">
        <title>Caerostris darwini draft genome.</title>
        <authorList>
            <person name="Kono N."/>
            <person name="Arakawa K."/>
        </authorList>
    </citation>
    <scope>NUCLEOTIDE SEQUENCE [LARGE SCALE GENOMIC DNA]</scope>
</reference>
<feature type="domain" description="Reverse transcriptase" evidence="2">
    <location>
        <begin position="217"/>
        <end position="318"/>
    </location>
</feature>
<dbReference type="Proteomes" id="UP001054837">
    <property type="component" value="Unassembled WGS sequence"/>
</dbReference>
<gene>
    <name evidence="3" type="primary">R1A1-elementORF2_557</name>
    <name evidence="3" type="ORF">CDAR_276521</name>
</gene>
<sequence>MERLNKRKRSVLSTPRSKRNQNTGELLSKSDIHRPWNLCGLSGQENEPTLRATKLAAFKRSQAEYKKLIIKTKTTKFKSYIDSITTSSFFGKNFKILPHKKTRSSSLNCILKDGSTTFTLQDTCSEIFSFHFPCSAFVESIPSSISSPQDFVPVTQLKLEAVIEGIKPKKASGIDGLPGEIVKIFYANPVWFTSLFNFLFSSGHFPHIWKWARIVLIPKEGRALNHPQDFRPICILPCWGEVLDKVITERLAYHLENGKLLNDFQYGFRKQKSTINALHHIKDFVLSARNRKHVTCLVSIDMANAFNSVDWTLLKKKILTLSNS</sequence>
<evidence type="ECO:0000313" key="4">
    <source>
        <dbReference type="Proteomes" id="UP001054837"/>
    </source>
</evidence>
<dbReference type="EMBL" id="BPLQ01001003">
    <property type="protein sequence ID" value="GIX77320.1"/>
    <property type="molecule type" value="Genomic_DNA"/>
</dbReference>
<dbReference type="PANTHER" id="PTHR19446">
    <property type="entry name" value="REVERSE TRANSCRIPTASES"/>
    <property type="match status" value="1"/>
</dbReference>
<evidence type="ECO:0000259" key="2">
    <source>
        <dbReference type="Pfam" id="PF00078"/>
    </source>
</evidence>
<feature type="region of interest" description="Disordered" evidence="1">
    <location>
        <begin position="1"/>
        <end position="26"/>
    </location>
</feature>
<keyword evidence="4" id="KW-1185">Reference proteome</keyword>
<evidence type="ECO:0000313" key="3">
    <source>
        <dbReference type="EMBL" id="GIX77320.1"/>
    </source>
</evidence>
<protein>
    <recommendedName>
        <fullName evidence="2">Reverse transcriptase domain-containing protein</fullName>
    </recommendedName>
</protein>
<comment type="caution">
    <text evidence="3">The sequence shown here is derived from an EMBL/GenBank/DDBJ whole genome shotgun (WGS) entry which is preliminary data.</text>
</comment>
<evidence type="ECO:0000256" key="1">
    <source>
        <dbReference type="SAM" id="MobiDB-lite"/>
    </source>
</evidence>
<proteinExistence type="predicted"/>
<dbReference type="AlphaFoldDB" id="A0AAV4MXX3"/>
<name>A0AAV4MXX3_9ARAC</name>
<dbReference type="InterPro" id="IPR000477">
    <property type="entry name" value="RT_dom"/>
</dbReference>
<feature type="compositionally biased region" description="Polar residues" evidence="1">
    <location>
        <begin position="11"/>
        <end position="25"/>
    </location>
</feature>
<accession>A0AAV4MXX3</accession>